<proteinExistence type="predicted"/>
<evidence type="ECO:0000313" key="2">
    <source>
        <dbReference type="Proteomes" id="UP001148834"/>
    </source>
</evidence>
<dbReference type="EMBL" id="JAODIR010000005">
    <property type="protein sequence ID" value="MDD2167380.1"/>
    <property type="molecule type" value="Genomic_DNA"/>
</dbReference>
<accession>A0AA42ECE0</accession>
<reference evidence="1" key="1">
    <citation type="submission" date="2022-09" db="EMBL/GenBank/DDBJ databases">
        <title>Molecular characterization of Glaesserella parasuis strains circulating in commercial swine farms using whole-genome sequencing.</title>
        <authorList>
            <person name="Mugabi R."/>
            <person name="Clavijo M."/>
            <person name="Li G."/>
        </authorList>
    </citation>
    <scope>NUCLEOTIDE SEQUENCE</scope>
    <source>
        <strain evidence="1">0435-53</strain>
    </source>
</reference>
<dbReference type="AlphaFoldDB" id="A0AA42ECE0"/>
<gene>
    <name evidence="1" type="ORF">N5925_01915</name>
</gene>
<organism evidence="1 2">
    <name type="scientific">Glaesserella parasuis</name>
    <name type="common">Haemophilus parasuis</name>
    <dbReference type="NCBI Taxonomy" id="738"/>
    <lineage>
        <taxon>Bacteria</taxon>
        <taxon>Pseudomonadati</taxon>
        <taxon>Pseudomonadota</taxon>
        <taxon>Gammaproteobacteria</taxon>
        <taxon>Pasteurellales</taxon>
        <taxon>Pasteurellaceae</taxon>
        <taxon>Glaesserella</taxon>
    </lineage>
</organism>
<name>A0AA42ECE0_GLAPU</name>
<protein>
    <submittedName>
        <fullName evidence="1">Uncharacterized protein</fullName>
    </submittedName>
</protein>
<dbReference type="Proteomes" id="UP001148834">
    <property type="component" value="Unassembled WGS sequence"/>
</dbReference>
<comment type="caution">
    <text evidence="1">The sequence shown here is derived from an EMBL/GenBank/DDBJ whole genome shotgun (WGS) entry which is preliminary data.</text>
</comment>
<sequence length="42" mass="5023">MKRRRIVEVEENRKHGLKFDTDLTNTQVHTENVVTEKTEEPN</sequence>
<evidence type="ECO:0000313" key="1">
    <source>
        <dbReference type="EMBL" id="MDD2167380.1"/>
    </source>
</evidence>